<dbReference type="EMBL" id="CAEZSF010000029">
    <property type="protein sequence ID" value="CAB4532514.1"/>
    <property type="molecule type" value="Genomic_DNA"/>
</dbReference>
<keyword evidence="4 6" id="KW-1133">Transmembrane helix</keyword>
<comment type="subcellular location">
    <subcellularLocation>
        <location evidence="1">Cell membrane</location>
        <topology evidence="1">Multi-pass membrane protein</topology>
    </subcellularLocation>
</comment>
<dbReference type="PANTHER" id="PTHR33932:SF4">
    <property type="entry name" value="NA(+)_H(+) ANTIPORTER SUBUNIT B"/>
    <property type="match status" value="1"/>
</dbReference>
<keyword evidence="3 6" id="KW-0812">Transmembrane</keyword>
<keyword evidence="5 6" id="KW-0472">Membrane</keyword>
<feature type="transmembrane region" description="Helical" evidence="6">
    <location>
        <begin position="67"/>
        <end position="95"/>
    </location>
</feature>
<evidence type="ECO:0000313" key="8">
    <source>
        <dbReference type="EMBL" id="CAB4532514.1"/>
    </source>
</evidence>
<gene>
    <name evidence="8" type="ORF">UFOPK1358_00486</name>
    <name evidence="9" type="ORF">UFOPK2766_01116</name>
    <name evidence="10" type="ORF">UFOPK3519_00885</name>
</gene>
<feature type="transmembrane region" description="Helical" evidence="6">
    <location>
        <begin position="35"/>
        <end position="55"/>
    </location>
</feature>
<feature type="transmembrane region" description="Helical" evidence="6">
    <location>
        <begin position="115"/>
        <end position="134"/>
    </location>
</feature>
<evidence type="ECO:0000256" key="6">
    <source>
        <dbReference type="SAM" id="Phobius"/>
    </source>
</evidence>
<feature type="domain" description="Na+/H+ antiporter MnhB subunit-related protein" evidence="7">
    <location>
        <begin position="8"/>
        <end position="131"/>
    </location>
</feature>
<name>A0A6J6T5G2_9ZZZZ</name>
<evidence type="ECO:0000256" key="3">
    <source>
        <dbReference type="ARBA" id="ARBA00022692"/>
    </source>
</evidence>
<evidence type="ECO:0000256" key="5">
    <source>
        <dbReference type="ARBA" id="ARBA00023136"/>
    </source>
</evidence>
<dbReference type="InterPro" id="IPR050622">
    <property type="entry name" value="CPA3_antiporter_subunitB"/>
</dbReference>
<accession>A0A6J6T5G2</accession>
<dbReference type="PANTHER" id="PTHR33932">
    <property type="entry name" value="NA(+)/H(+) ANTIPORTER SUBUNIT B"/>
    <property type="match status" value="1"/>
</dbReference>
<sequence>MTQRRSVILDLCVQAEFHTLLLLSLYLLFAGHNQPGGGFAGGLVASCAFGLRFVAGGGQALSRSISIPPTTFLGVGMLFAILTGCVSLLSGHEFLESAILSVDLMVIGKVKTSSVLFFDIGVYLVVLGMSLLVLEQLGEADGSDPDEVQP</sequence>
<evidence type="ECO:0000256" key="1">
    <source>
        <dbReference type="ARBA" id="ARBA00004651"/>
    </source>
</evidence>
<protein>
    <submittedName>
        <fullName evidence="9">Unannotated protein</fullName>
    </submittedName>
</protein>
<dbReference type="Pfam" id="PF04039">
    <property type="entry name" value="MnhB"/>
    <property type="match status" value="1"/>
</dbReference>
<evidence type="ECO:0000313" key="9">
    <source>
        <dbReference type="EMBL" id="CAB4742248.1"/>
    </source>
</evidence>
<evidence type="ECO:0000256" key="4">
    <source>
        <dbReference type="ARBA" id="ARBA00022989"/>
    </source>
</evidence>
<feature type="transmembrane region" description="Helical" evidence="6">
    <location>
        <begin position="7"/>
        <end position="29"/>
    </location>
</feature>
<proteinExistence type="predicted"/>
<dbReference type="AlphaFoldDB" id="A0A6J6T5G2"/>
<dbReference type="EMBL" id="CAEZYU010000045">
    <property type="protein sequence ID" value="CAB4742248.1"/>
    <property type="molecule type" value="Genomic_DNA"/>
</dbReference>
<dbReference type="GO" id="GO:0005886">
    <property type="term" value="C:plasma membrane"/>
    <property type="evidence" value="ECO:0007669"/>
    <property type="project" value="UniProtKB-SubCell"/>
</dbReference>
<evidence type="ECO:0000259" key="7">
    <source>
        <dbReference type="Pfam" id="PF04039"/>
    </source>
</evidence>
<evidence type="ECO:0000256" key="2">
    <source>
        <dbReference type="ARBA" id="ARBA00022475"/>
    </source>
</evidence>
<evidence type="ECO:0000313" key="10">
    <source>
        <dbReference type="EMBL" id="CAB4902038.1"/>
    </source>
</evidence>
<organism evidence="9">
    <name type="scientific">freshwater metagenome</name>
    <dbReference type="NCBI Taxonomy" id="449393"/>
    <lineage>
        <taxon>unclassified sequences</taxon>
        <taxon>metagenomes</taxon>
        <taxon>ecological metagenomes</taxon>
    </lineage>
</organism>
<dbReference type="EMBL" id="CAFBMG010000058">
    <property type="protein sequence ID" value="CAB4902038.1"/>
    <property type="molecule type" value="Genomic_DNA"/>
</dbReference>
<dbReference type="InterPro" id="IPR007182">
    <property type="entry name" value="MnhB"/>
</dbReference>
<keyword evidence="2" id="KW-1003">Cell membrane</keyword>
<reference evidence="9" key="1">
    <citation type="submission" date="2020-05" db="EMBL/GenBank/DDBJ databases">
        <authorList>
            <person name="Chiriac C."/>
            <person name="Salcher M."/>
            <person name="Ghai R."/>
            <person name="Kavagutti S V."/>
        </authorList>
    </citation>
    <scope>NUCLEOTIDE SEQUENCE</scope>
</reference>